<dbReference type="Pfam" id="PF17667">
    <property type="entry name" value="Pkinase_fungal"/>
    <property type="match status" value="1"/>
</dbReference>
<dbReference type="EMBL" id="KL198014">
    <property type="protein sequence ID" value="KDQ22368.1"/>
    <property type="molecule type" value="Genomic_DNA"/>
</dbReference>
<sequence length="801" mass="90728">MADRQASGSTGPPPEGPPAAGVPQESEIKTTPRTVRTAGGDTGISKLRDHIAEQMEGEFSIVSVEAFMSHYLPFEPTEDDVKDTEKSLAEMKLSVLVEVDGELRFHEFLVPPCNANGTETPSYRPLEDISRAIASVPVEGRTRNEFSFRVCPNTVIKSQIAGSDNRVDGCFTSEDPESKTLDTSRLACILEYKLNRLQEVENNKQALSASVQIMNDDVRRMFTYGITIIQDRVTLWYHSRSHSMISEPFSFVKNPQLLIKVFMSFLFATEEELGYDPMVTRDAKGDYIYRIPSTEQGQQCDRFFRTTASIAEYRSNNITGRMARVWKVVECNPSGAVLSPSEPSRVLKDVWLEDSALTESQIQSQIFADLKKFFRDKQDARYLAFEELHPSISELEHEDRYEKYFIKIMTDYEGKRTKPLLSNSQRMRKLFTTIKPLALPTTAHRGGSGTPRPLESKDALDETPREFAPRKQYRVVFGEVCEAVGDLRTVGEVADVLSQAVVALRLMYCAGWVHRDISSGNILAHPSDGAWQAKLSDLEYSRRFSFDLERDVGRDPKTGTPYFMPHEILRSRYLKFPTSTLPDTTFDLDTFQDTEDPAAPQMPLVYNFQHDLESIWWIFLWTITCRVSHPPSIVFGQGIFKNTMDLSSERSACFEDSITTSLRPCLLPPLERLAAPLERLRRAMVNAYMHHHKNQDWSNLSSYIHIHNAFHFFFLAIGLSRANWGGTALVTSHQPVASIAEVGSTADLNNVEQVPNISNPTRRKPSRRKRTLPRDDDDYVPNSKGEGSKKSTRAKRSRGIQ</sequence>
<evidence type="ECO:0000259" key="3">
    <source>
        <dbReference type="PROSITE" id="PS50011"/>
    </source>
</evidence>
<dbReference type="Gene3D" id="1.10.510.10">
    <property type="entry name" value="Transferase(Phosphotransferase) domain 1"/>
    <property type="match status" value="1"/>
</dbReference>
<name>A0A067N301_PLEO1</name>
<dbReference type="GO" id="GO:0005524">
    <property type="term" value="F:ATP binding"/>
    <property type="evidence" value="ECO:0007669"/>
    <property type="project" value="InterPro"/>
</dbReference>
<dbReference type="GO" id="GO:0004672">
    <property type="term" value="F:protein kinase activity"/>
    <property type="evidence" value="ECO:0007669"/>
    <property type="project" value="InterPro"/>
</dbReference>
<dbReference type="PANTHER" id="PTHR38248:SF2">
    <property type="entry name" value="FUNK1 11"/>
    <property type="match status" value="1"/>
</dbReference>
<feature type="compositionally biased region" description="Basic and acidic residues" evidence="2">
    <location>
        <begin position="454"/>
        <end position="463"/>
    </location>
</feature>
<keyword evidence="1" id="KW-0175">Coiled coil</keyword>
<dbReference type="InterPro" id="IPR011009">
    <property type="entry name" value="Kinase-like_dom_sf"/>
</dbReference>
<dbReference type="VEuPathDB" id="FungiDB:PLEOSDRAFT_1098298"/>
<dbReference type="SUPFAM" id="SSF56112">
    <property type="entry name" value="Protein kinase-like (PK-like)"/>
    <property type="match status" value="1"/>
</dbReference>
<protein>
    <recommendedName>
        <fullName evidence="3">Protein kinase domain-containing protein</fullName>
    </recommendedName>
</protein>
<reference evidence="5" key="1">
    <citation type="journal article" date="2014" name="Proc. Natl. Acad. Sci. U.S.A.">
        <title>Extensive sampling of basidiomycete genomes demonstrates inadequacy of the white-rot/brown-rot paradigm for wood decay fungi.</title>
        <authorList>
            <person name="Riley R."/>
            <person name="Salamov A.A."/>
            <person name="Brown D.W."/>
            <person name="Nagy L.G."/>
            <person name="Floudas D."/>
            <person name="Held B.W."/>
            <person name="Levasseur A."/>
            <person name="Lombard V."/>
            <person name="Morin E."/>
            <person name="Otillar R."/>
            <person name="Lindquist E.A."/>
            <person name="Sun H."/>
            <person name="LaButti K.M."/>
            <person name="Schmutz J."/>
            <person name="Jabbour D."/>
            <person name="Luo H."/>
            <person name="Baker S.E."/>
            <person name="Pisabarro A.G."/>
            <person name="Walton J.D."/>
            <person name="Blanchette R.A."/>
            <person name="Henrissat B."/>
            <person name="Martin F."/>
            <person name="Cullen D."/>
            <person name="Hibbett D.S."/>
            <person name="Grigoriev I.V."/>
        </authorList>
    </citation>
    <scope>NUCLEOTIDE SEQUENCE [LARGE SCALE GENOMIC DNA]</scope>
    <source>
        <strain evidence="5">PC15</strain>
    </source>
</reference>
<feature type="compositionally biased region" description="Low complexity" evidence="2">
    <location>
        <begin position="1"/>
        <end position="10"/>
    </location>
</feature>
<accession>A0A067N301</accession>
<dbReference type="AlphaFoldDB" id="A0A067N301"/>
<dbReference type="Proteomes" id="UP000027073">
    <property type="component" value="Unassembled WGS sequence"/>
</dbReference>
<feature type="region of interest" description="Disordered" evidence="2">
    <location>
        <begin position="440"/>
        <end position="463"/>
    </location>
</feature>
<evidence type="ECO:0000256" key="1">
    <source>
        <dbReference type="SAM" id="Coils"/>
    </source>
</evidence>
<dbReference type="HOGENOM" id="CLU_011584_0_1_1"/>
<feature type="compositionally biased region" description="Basic residues" evidence="2">
    <location>
        <begin position="790"/>
        <end position="801"/>
    </location>
</feature>
<evidence type="ECO:0000313" key="4">
    <source>
        <dbReference type="EMBL" id="KDQ22368.1"/>
    </source>
</evidence>
<dbReference type="InterPro" id="IPR040976">
    <property type="entry name" value="Pkinase_fungal"/>
</dbReference>
<evidence type="ECO:0000313" key="5">
    <source>
        <dbReference type="Proteomes" id="UP000027073"/>
    </source>
</evidence>
<feature type="region of interest" description="Disordered" evidence="2">
    <location>
        <begin position="1"/>
        <end position="43"/>
    </location>
</feature>
<dbReference type="InterPro" id="IPR000719">
    <property type="entry name" value="Prot_kinase_dom"/>
</dbReference>
<dbReference type="PROSITE" id="PS50011">
    <property type="entry name" value="PROTEIN_KINASE_DOM"/>
    <property type="match status" value="1"/>
</dbReference>
<dbReference type="OrthoDB" id="312874at2759"/>
<feature type="domain" description="Protein kinase" evidence="3">
    <location>
        <begin position="311"/>
        <end position="689"/>
    </location>
</feature>
<feature type="coiled-coil region" evidence="1">
    <location>
        <begin position="190"/>
        <end position="217"/>
    </location>
</feature>
<feature type="compositionally biased region" description="Basic residues" evidence="2">
    <location>
        <begin position="761"/>
        <end position="771"/>
    </location>
</feature>
<dbReference type="PANTHER" id="PTHR38248">
    <property type="entry name" value="FUNK1 6"/>
    <property type="match status" value="1"/>
</dbReference>
<proteinExistence type="predicted"/>
<evidence type="ECO:0000256" key="2">
    <source>
        <dbReference type="SAM" id="MobiDB-lite"/>
    </source>
</evidence>
<organism evidence="4 5">
    <name type="scientific">Pleurotus ostreatus (strain PC15)</name>
    <name type="common">Oyster mushroom</name>
    <dbReference type="NCBI Taxonomy" id="1137138"/>
    <lineage>
        <taxon>Eukaryota</taxon>
        <taxon>Fungi</taxon>
        <taxon>Dikarya</taxon>
        <taxon>Basidiomycota</taxon>
        <taxon>Agaricomycotina</taxon>
        <taxon>Agaricomycetes</taxon>
        <taxon>Agaricomycetidae</taxon>
        <taxon>Agaricales</taxon>
        <taxon>Pleurotineae</taxon>
        <taxon>Pleurotaceae</taxon>
        <taxon>Pleurotus</taxon>
    </lineage>
</organism>
<gene>
    <name evidence="4" type="ORF">PLEOSDRAFT_1098298</name>
</gene>
<feature type="region of interest" description="Disordered" evidence="2">
    <location>
        <begin position="755"/>
        <end position="801"/>
    </location>
</feature>
<dbReference type="InParanoid" id="A0A067N301"/>